<evidence type="ECO:0000313" key="2">
    <source>
        <dbReference type="EMBL" id="KAJ4833554.1"/>
    </source>
</evidence>
<sequence length="423" mass="46088">MTSMAESLDDGEFWLPPQFLTDDDSFVEKESAAVKTGGDAKDGFGSEAEYGGKGLFPFEFPYGFGSFGGFSSDLGSPVESVVGSTETESDEEDYLAGLTRQMAHSTLDEVFRGHDAAFAAENAKGTLSRSPQSTLCAVGTGCGCKQGSSNGSPNGPLRVSSPPATWDLLYAAAGEVARLRMNEESHGFNNNNNTQSKFHWGPPRKQPSPVSLPGKNNHNSDVNLYQQQSLSYQKLQASQFQHLRQQQMMRQQQKQQSANGVWGGHQLQNQTVVPNNRGRNPPRPLGLSASAWPPLQQAQHQQRQNGSGMRAVFLGSPGVKRESTGTGVFLPRRVGTAADTRKKPACSTVLLPARVVQALNLNLDDLSGPQSQYQSRFTGNINADGDAAFKLRDTDVLSHQKRNSLRTQALMHNEVRLPQEWTY</sequence>
<keyword evidence="3" id="KW-1185">Reference proteome</keyword>
<dbReference type="EMBL" id="JAKUCV010004917">
    <property type="protein sequence ID" value="KAJ4833554.1"/>
    <property type="molecule type" value="Genomic_DNA"/>
</dbReference>
<comment type="caution">
    <text evidence="2">The sequence shown here is derived from an EMBL/GenBank/DDBJ whole genome shotgun (WGS) entry which is preliminary data.</text>
</comment>
<evidence type="ECO:0008006" key="4">
    <source>
        <dbReference type="Google" id="ProtNLM"/>
    </source>
</evidence>
<dbReference type="PANTHER" id="PTHR33356:SF5">
    <property type="entry name" value="TIP41-LIKE PROTEIN"/>
    <property type="match status" value="1"/>
</dbReference>
<dbReference type="OrthoDB" id="747893at2759"/>
<organism evidence="2 3">
    <name type="scientific">Turnera subulata</name>
    <dbReference type="NCBI Taxonomy" id="218843"/>
    <lineage>
        <taxon>Eukaryota</taxon>
        <taxon>Viridiplantae</taxon>
        <taxon>Streptophyta</taxon>
        <taxon>Embryophyta</taxon>
        <taxon>Tracheophyta</taxon>
        <taxon>Spermatophyta</taxon>
        <taxon>Magnoliopsida</taxon>
        <taxon>eudicotyledons</taxon>
        <taxon>Gunneridae</taxon>
        <taxon>Pentapetalae</taxon>
        <taxon>rosids</taxon>
        <taxon>fabids</taxon>
        <taxon>Malpighiales</taxon>
        <taxon>Passifloraceae</taxon>
        <taxon>Turnera</taxon>
    </lineage>
</organism>
<feature type="region of interest" description="Disordered" evidence="1">
    <location>
        <begin position="185"/>
        <end position="221"/>
    </location>
</feature>
<feature type="region of interest" description="Disordered" evidence="1">
    <location>
        <begin position="271"/>
        <end position="307"/>
    </location>
</feature>
<evidence type="ECO:0000256" key="1">
    <source>
        <dbReference type="SAM" id="MobiDB-lite"/>
    </source>
</evidence>
<gene>
    <name evidence="2" type="ORF">Tsubulata_022483</name>
</gene>
<accession>A0A9Q0FL74</accession>
<protein>
    <recommendedName>
        <fullName evidence="4">TIP41-like protein</fullName>
    </recommendedName>
</protein>
<reference evidence="2" key="2">
    <citation type="journal article" date="2023" name="Plants (Basel)">
        <title>Annotation of the Turnera subulata (Passifloraceae) Draft Genome Reveals the S-Locus Evolved after the Divergence of Turneroideae from Passifloroideae in a Stepwise Manner.</title>
        <authorList>
            <person name="Henning P.M."/>
            <person name="Roalson E.H."/>
            <person name="Mir W."/>
            <person name="McCubbin A.G."/>
            <person name="Shore J.S."/>
        </authorList>
    </citation>
    <scope>NUCLEOTIDE SEQUENCE</scope>
    <source>
        <strain evidence="2">F60SS</strain>
    </source>
</reference>
<evidence type="ECO:0000313" key="3">
    <source>
        <dbReference type="Proteomes" id="UP001141552"/>
    </source>
</evidence>
<dbReference type="Proteomes" id="UP001141552">
    <property type="component" value="Unassembled WGS sequence"/>
</dbReference>
<name>A0A9Q0FL74_9ROSI</name>
<dbReference type="AlphaFoldDB" id="A0A9Q0FL74"/>
<reference evidence="2" key="1">
    <citation type="submission" date="2022-02" db="EMBL/GenBank/DDBJ databases">
        <authorList>
            <person name="Henning P.M."/>
            <person name="McCubbin A.G."/>
            <person name="Shore J.S."/>
        </authorList>
    </citation>
    <scope>NUCLEOTIDE SEQUENCE</scope>
    <source>
        <strain evidence="2">F60SS</strain>
        <tissue evidence="2">Leaves</tissue>
    </source>
</reference>
<proteinExistence type="predicted"/>
<dbReference type="PANTHER" id="PTHR33356">
    <property type="entry name" value="TIP41-LIKE PROTEIN"/>
    <property type="match status" value="1"/>
</dbReference>